<comment type="similarity">
    <text evidence="8">Belongs to the peroxidase family. XPO subfamily.</text>
</comment>
<feature type="signal peptide" evidence="10">
    <location>
        <begin position="1"/>
        <end position="25"/>
    </location>
</feature>
<dbReference type="InterPro" id="IPR037120">
    <property type="entry name" value="Haem_peroxidase_sf_animal"/>
</dbReference>
<evidence type="ECO:0000256" key="5">
    <source>
        <dbReference type="ARBA" id="ARBA00023002"/>
    </source>
</evidence>
<reference evidence="11" key="2">
    <citation type="submission" date="2025-09" db="UniProtKB">
        <authorList>
            <consortium name="Ensembl"/>
        </authorList>
    </citation>
    <scope>IDENTIFICATION</scope>
</reference>
<dbReference type="PANTHER" id="PTHR11475">
    <property type="entry name" value="OXIDASE/PEROXIDASE"/>
    <property type="match status" value="1"/>
</dbReference>
<dbReference type="GO" id="GO:0046872">
    <property type="term" value="F:metal ion binding"/>
    <property type="evidence" value="ECO:0007669"/>
    <property type="project" value="UniProtKB-KW"/>
</dbReference>
<dbReference type="GO" id="GO:0006979">
    <property type="term" value="P:response to oxidative stress"/>
    <property type="evidence" value="ECO:0007669"/>
    <property type="project" value="InterPro"/>
</dbReference>
<keyword evidence="6 9" id="KW-0408">Iron</keyword>
<dbReference type="GO" id="GO:0004601">
    <property type="term" value="F:peroxidase activity"/>
    <property type="evidence" value="ECO:0007669"/>
    <property type="project" value="InterPro"/>
</dbReference>
<feature type="chain" id="PRO_5034839323" evidence="10">
    <location>
        <begin position="26"/>
        <end position="721"/>
    </location>
</feature>
<feature type="binding site" description="axial binding residue" evidence="9">
    <location>
        <position position="476"/>
    </location>
    <ligand>
        <name>heme b</name>
        <dbReference type="ChEBI" id="CHEBI:60344"/>
    </ligand>
    <ligandPart>
        <name>Fe</name>
        <dbReference type="ChEBI" id="CHEBI:18248"/>
    </ligandPart>
</feature>
<protein>
    <submittedName>
        <fullName evidence="11">Lactoperoxidase</fullName>
    </submittedName>
</protein>
<evidence type="ECO:0000313" key="11">
    <source>
        <dbReference type="Ensembl" id="ENSPCEP00000017412.1"/>
    </source>
</evidence>
<dbReference type="FunFam" id="1.10.640.10:FF:000001">
    <property type="entry name" value="Peroxidasin homolog"/>
    <property type="match status" value="1"/>
</dbReference>
<proteinExistence type="inferred from homology"/>
<evidence type="ECO:0000256" key="3">
    <source>
        <dbReference type="ARBA" id="ARBA00022723"/>
    </source>
</evidence>
<evidence type="ECO:0000256" key="10">
    <source>
        <dbReference type="SAM" id="SignalP"/>
    </source>
</evidence>
<comment type="cofactor">
    <cofactor evidence="1">
        <name>heme b</name>
        <dbReference type="ChEBI" id="CHEBI:60344"/>
    </cofactor>
</comment>
<evidence type="ECO:0000256" key="9">
    <source>
        <dbReference type="PIRSR" id="PIRSR619791-2"/>
    </source>
</evidence>
<keyword evidence="7" id="KW-1015">Disulfide bond</keyword>
<dbReference type="InterPro" id="IPR010255">
    <property type="entry name" value="Haem_peroxidase_sf"/>
</dbReference>
<sequence length="721" mass="82011">MAGMKSTVLLFRFLVALSLFHASGSYMNDASETLPDPSVLSSTNEAKKVVDDAFKKERDEKKQNLKEKDVSPSDFLKHLKEPVAGTRSAIRAAYYMETTLNLLKKELQRRVKGEFNITDVLTRKQKEMIARATGCDSQFRSIKCPKNSIYRTITGECNNRKHSYFGASNQGYARWLPAEYEDGVSLPRGLTEGKLYNGFPLPLVRKVSNEIIHTANENVTQDQERSLMFMQWGQWVDHDLDHAPFTTTKITNTEVHCETSCTYEPPCFPIKIPRDDPRIRSPNICMPFVRTAPVCNVRTFTREQINAITSFLDASMVYGSEEPLARSLRNQTNELGLMALNQNFTDARLGLLPFENKTQSLCLFTNKSMNIPCFKAGDARVTENLGLTALHTLFVREHNRLATELKRLNPQWDGETLYQEARKIIGAMTQVITYRDYLPLLLGDETEKHLPCYGGYDESVDPTVANVFSLAFRFGHSSIQPFVTRLDDDYQPLGSYSHVPLHLTFCASWRVVMEGGIDPLLRGLLVDHAKLMKQNQMVVEELQERLFEQIEVIGLDLAALNLQRGRDHGLPGYNAWRRFCGLSQPRNVKELSAVLSNQKLARKFIDLYGTPDNIDIWIGALAEPFVPNGRVGPLLACIIGLQFRKLRDGDSFWWEKPGVFTPQQRRALSSSSLAQILCDNTHITEVPRDVLKANRYPEDFVNCREVDGLDLSPWRQRARRE</sequence>
<dbReference type="PROSITE" id="PS50292">
    <property type="entry name" value="PEROXIDASE_3"/>
    <property type="match status" value="1"/>
</dbReference>
<evidence type="ECO:0000256" key="7">
    <source>
        <dbReference type="ARBA" id="ARBA00023157"/>
    </source>
</evidence>
<evidence type="ECO:0000313" key="12">
    <source>
        <dbReference type="Proteomes" id="UP000694393"/>
    </source>
</evidence>
<dbReference type="GO" id="GO:0020037">
    <property type="term" value="F:heme binding"/>
    <property type="evidence" value="ECO:0007669"/>
    <property type="project" value="InterPro"/>
</dbReference>
<evidence type="ECO:0000256" key="1">
    <source>
        <dbReference type="ARBA" id="ARBA00001970"/>
    </source>
</evidence>
<dbReference type="SUPFAM" id="SSF48113">
    <property type="entry name" value="Heme-dependent peroxidases"/>
    <property type="match status" value="1"/>
</dbReference>
<keyword evidence="3 9" id="KW-0479">Metal-binding</keyword>
<dbReference type="PANTHER" id="PTHR11475:SF135">
    <property type="entry name" value="EOSINOPHIL PEROXIDASE"/>
    <property type="match status" value="1"/>
</dbReference>
<name>A0A8C8SDF3_9SAUR</name>
<evidence type="ECO:0000256" key="8">
    <source>
        <dbReference type="ARBA" id="ARBA00061342"/>
    </source>
</evidence>
<keyword evidence="12" id="KW-1185">Reference proteome</keyword>
<dbReference type="Gene3D" id="1.10.640.10">
    <property type="entry name" value="Haem peroxidase domain superfamily, animal type"/>
    <property type="match status" value="1"/>
</dbReference>
<dbReference type="GO" id="GO:0042742">
    <property type="term" value="P:defense response to bacterium"/>
    <property type="evidence" value="ECO:0007669"/>
    <property type="project" value="TreeGrafter"/>
</dbReference>
<dbReference type="Proteomes" id="UP000694393">
    <property type="component" value="Unplaced"/>
</dbReference>
<dbReference type="CDD" id="cd09824">
    <property type="entry name" value="myeloperoxidase_like"/>
    <property type="match status" value="1"/>
</dbReference>
<evidence type="ECO:0000256" key="6">
    <source>
        <dbReference type="ARBA" id="ARBA00023004"/>
    </source>
</evidence>
<dbReference type="PRINTS" id="PR00457">
    <property type="entry name" value="ANPEROXIDASE"/>
</dbReference>
<dbReference type="Pfam" id="PF03098">
    <property type="entry name" value="An_peroxidase"/>
    <property type="match status" value="1"/>
</dbReference>
<dbReference type="AlphaFoldDB" id="A0A8C8SDF3"/>
<keyword evidence="5" id="KW-0560">Oxidoreductase</keyword>
<reference evidence="11" key="1">
    <citation type="submission" date="2025-08" db="UniProtKB">
        <authorList>
            <consortium name="Ensembl"/>
        </authorList>
    </citation>
    <scope>IDENTIFICATION</scope>
</reference>
<organism evidence="11 12">
    <name type="scientific">Pelusios castaneus</name>
    <name type="common">West African mud turtle</name>
    <dbReference type="NCBI Taxonomy" id="367368"/>
    <lineage>
        <taxon>Eukaryota</taxon>
        <taxon>Metazoa</taxon>
        <taxon>Chordata</taxon>
        <taxon>Craniata</taxon>
        <taxon>Vertebrata</taxon>
        <taxon>Euteleostomi</taxon>
        <taxon>Archelosauria</taxon>
        <taxon>Testudinata</taxon>
        <taxon>Testudines</taxon>
        <taxon>Pleurodira</taxon>
        <taxon>Pelomedusidae</taxon>
        <taxon>Pelusios</taxon>
    </lineage>
</organism>
<evidence type="ECO:0000256" key="2">
    <source>
        <dbReference type="ARBA" id="ARBA00022617"/>
    </source>
</evidence>
<keyword evidence="2 9" id="KW-0349">Heme</keyword>
<dbReference type="GO" id="GO:0005615">
    <property type="term" value="C:extracellular space"/>
    <property type="evidence" value="ECO:0007669"/>
    <property type="project" value="TreeGrafter"/>
</dbReference>
<evidence type="ECO:0000256" key="4">
    <source>
        <dbReference type="ARBA" id="ARBA00022729"/>
    </source>
</evidence>
<accession>A0A8C8SDF3</accession>
<dbReference type="Ensembl" id="ENSPCET00000018020.1">
    <property type="protein sequence ID" value="ENSPCEP00000017412.1"/>
    <property type="gene ID" value="ENSPCEG00000013675.1"/>
</dbReference>
<dbReference type="InterPro" id="IPR019791">
    <property type="entry name" value="Haem_peroxidase_animal"/>
</dbReference>
<keyword evidence="4 10" id="KW-0732">Signal</keyword>